<proteinExistence type="predicted"/>
<reference evidence="3 4" key="1">
    <citation type="submission" date="2018-11" db="EMBL/GenBank/DDBJ databases">
        <title>Trebonia kvetii gen.nov., sp.nov., a novel acidophilic actinobacterium, and proposal of the new actinobacterial family Treboniaceae fam. nov.</title>
        <authorList>
            <person name="Rapoport D."/>
            <person name="Sagova-Mareckova M."/>
            <person name="Sedlacek I."/>
            <person name="Provaznik J."/>
            <person name="Kralova S."/>
            <person name="Pavlinic D."/>
            <person name="Benes V."/>
            <person name="Kopecky J."/>
        </authorList>
    </citation>
    <scope>NUCLEOTIDE SEQUENCE [LARGE SCALE GENOMIC DNA]</scope>
    <source>
        <strain evidence="3 4">15Tr583</strain>
    </source>
</reference>
<accession>A0A6P2BU35</accession>
<keyword evidence="2" id="KW-1133">Transmembrane helix</keyword>
<feature type="region of interest" description="Disordered" evidence="1">
    <location>
        <begin position="1"/>
        <end position="23"/>
    </location>
</feature>
<keyword evidence="2" id="KW-0472">Membrane</keyword>
<evidence type="ECO:0000256" key="2">
    <source>
        <dbReference type="SAM" id="Phobius"/>
    </source>
</evidence>
<evidence type="ECO:0000313" key="4">
    <source>
        <dbReference type="Proteomes" id="UP000460272"/>
    </source>
</evidence>
<dbReference type="Proteomes" id="UP000460272">
    <property type="component" value="Unassembled WGS sequence"/>
</dbReference>
<sequence length="308" mass="30782">MSREWPPGWEDPEDAELDAEELDEETDVRLAEVAAFLATVSAPVLPGAIESRIIAALAAESAARGEGSPARAPEPDGPRILRPAPARARVRRGVYRVGRFDRIRPAMVAGPLVAILLFSGLGYAISLAGGQSSSSSAASAPSAASSAAAGAVGGPQYSASSGRAAEGSAASTAGFALIQSGTDYRQATLAEQVQTVIAAAKRASVPAAVPSATTPSSSAASASAPATITAAPASTAPAGQFYSLAALPPSLHSCVAHFTGGAAPRLIDLATYQGTPAYVIATSTHVWVVGLDCTAQHLDLIASASLAG</sequence>
<gene>
    <name evidence="3" type="ORF">EAS64_30200</name>
</gene>
<keyword evidence="2" id="KW-0812">Transmembrane</keyword>
<protein>
    <submittedName>
        <fullName evidence="3">Uncharacterized protein</fullName>
    </submittedName>
</protein>
<feature type="transmembrane region" description="Helical" evidence="2">
    <location>
        <begin position="106"/>
        <end position="125"/>
    </location>
</feature>
<evidence type="ECO:0000313" key="3">
    <source>
        <dbReference type="EMBL" id="TVZ01736.1"/>
    </source>
</evidence>
<feature type="compositionally biased region" description="Acidic residues" evidence="1">
    <location>
        <begin position="10"/>
        <end position="23"/>
    </location>
</feature>
<comment type="caution">
    <text evidence="3">The sequence shown here is derived from an EMBL/GenBank/DDBJ whole genome shotgun (WGS) entry which is preliminary data.</text>
</comment>
<dbReference type="RefSeq" id="WP_145858569.1">
    <property type="nucleotide sequence ID" value="NZ_RPFW01000006.1"/>
</dbReference>
<dbReference type="EMBL" id="RPFW01000006">
    <property type="protein sequence ID" value="TVZ01736.1"/>
    <property type="molecule type" value="Genomic_DNA"/>
</dbReference>
<dbReference type="AlphaFoldDB" id="A0A6P2BU35"/>
<organism evidence="3 4">
    <name type="scientific">Trebonia kvetii</name>
    <dbReference type="NCBI Taxonomy" id="2480626"/>
    <lineage>
        <taxon>Bacteria</taxon>
        <taxon>Bacillati</taxon>
        <taxon>Actinomycetota</taxon>
        <taxon>Actinomycetes</taxon>
        <taxon>Streptosporangiales</taxon>
        <taxon>Treboniaceae</taxon>
        <taxon>Trebonia</taxon>
    </lineage>
</organism>
<name>A0A6P2BU35_9ACTN</name>
<keyword evidence="4" id="KW-1185">Reference proteome</keyword>
<evidence type="ECO:0000256" key="1">
    <source>
        <dbReference type="SAM" id="MobiDB-lite"/>
    </source>
</evidence>
<dbReference type="OrthoDB" id="3473545at2"/>